<dbReference type="AlphaFoldDB" id="A0A1V9EBE7"/>
<keyword evidence="2" id="KW-1185">Reference proteome</keyword>
<organism evidence="1 2">
    <name type="scientific">Niastella yeongjuensis</name>
    <dbReference type="NCBI Taxonomy" id="354355"/>
    <lineage>
        <taxon>Bacteria</taxon>
        <taxon>Pseudomonadati</taxon>
        <taxon>Bacteroidota</taxon>
        <taxon>Chitinophagia</taxon>
        <taxon>Chitinophagales</taxon>
        <taxon>Chitinophagaceae</taxon>
        <taxon>Niastella</taxon>
    </lineage>
</organism>
<dbReference type="Proteomes" id="UP000192610">
    <property type="component" value="Unassembled WGS sequence"/>
</dbReference>
<gene>
    <name evidence="1" type="ORF">A4H97_34100</name>
</gene>
<name>A0A1V9EBE7_9BACT</name>
<comment type="caution">
    <text evidence="1">The sequence shown here is derived from an EMBL/GenBank/DDBJ whole genome shotgun (WGS) entry which is preliminary data.</text>
</comment>
<evidence type="ECO:0000313" key="1">
    <source>
        <dbReference type="EMBL" id="OQP43294.1"/>
    </source>
</evidence>
<sequence>MESIAKPKKAKFFRSKQEIELLLRDWEKSGLSVKAFCAGLHIAEGTFYNWKARLSKGTKVTEKGGFAPIEIVPSAGNGLFAEVGHIKIYQPVSAAYLKELVS</sequence>
<proteinExistence type="predicted"/>
<reference evidence="2" key="1">
    <citation type="submission" date="2016-04" db="EMBL/GenBank/DDBJ databases">
        <authorList>
            <person name="Chen L."/>
            <person name="Zhuang W."/>
            <person name="Wang G."/>
        </authorList>
    </citation>
    <scope>NUCLEOTIDE SEQUENCE [LARGE SCALE GENOMIC DNA]</scope>
    <source>
        <strain evidence="2">17621</strain>
    </source>
</reference>
<protein>
    <recommendedName>
        <fullName evidence="3">Transposase</fullName>
    </recommendedName>
</protein>
<dbReference type="RefSeq" id="WP_081203120.1">
    <property type="nucleotide sequence ID" value="NZ_LVXG01000053.1"/>
</dbReference>
<dbReference type="EMBL" id="LVXG01000053">
    <property type="protein sequence ID" value="OQP43294.1"/>
    <property type="molecule type" value="Genomic_DNA"/>
</dbReference>
<dbReference type="OrthoDB" id="678418at2"/>
<dbReference type="NCBIfam" id="NF047593">
    <property type="entry name" value="IS66_ISAeme5_TnpA"/>
    <property type="match status" value="1"/>
</dbReference>
<accession>A0A1V9EBE7</accession>
<evidence type="ECO:0008006" key="3">
    <source>
        <dbReference type="Google" id="ProtNLM"/>
    </source>
</evidence>
<evidence type="ECO:0000313" key="2">
    <source>
        <dbReference type="Proteomes" id="UP000192610"/>
    </source>
</evidence>